<dbReference type="Pfam" id="PF00589">
    <property type="entry name" value="Phage_integrase"/>
    <property type="match status" value="1"/>
</dbReference>
<reference evidence="4" key="1">
    <citation type="submission" date="2023-12" db="EMBL/GenBank/DDBJ databases">
        <title>'Antibacterial potential of Stenotrophomonas maltophilia cystic fibrosis isolates' (manuscript under preparation).</title>
        <authorList>
            <person name="Crisan C.V."/>
            <person name="Pettis M."/>
            <person name="Goldberg J.B."/>
        </authorList>
    </citation>
    <scope>NUCLEOTIDE SEQUENCE</scope>
    <source>
        <strain evidence="4">CCV129</strain>
    </source>
</reference>
<dbReference type="InterPro" id="IPR011010">
    <property type="entry name" value="DNA_brk_join_enz"/>
</dbReference>
<dbReference type="RefSeq" id="WP_322540484.1">
    <property type="nucleotide sequence ID" value="NZ_JAXRVB010000007.1"/>
</dbReference>
<accession>A0AAJ2WJF1</accession>
<evidence type="ECO:0000256" key="2">
    <source>
        <dbReference type="ARBA" id="ARBA00023172"/>
    </source>
</evidence>
<dbReference type="InterPro" id="IPR013762">
    <property type="entry name" value="Integrase-like_cat_sf"/>
</dbReference>
<dbReference type="GO" id="GO:0006310">
    <property type="term" value="P:DNA recombination"/>
    <property type="evidence" value="ECO:0007669"/>
    <property type="project" value="UniProtKB-KW"/>
</dbReference>
<dbReference type="CDD" id="cd00796">
    <property type="entry name" value="INT_Rci_Hp1_C"/>
    <property type="match status" value="1"/>
</dbReference>
<keyword evidence="2" id="KW-0233">DNA recombination</keyword>
<comment type="caution">
    <text evidence="4">The sequence shown here is derived from an EMBL/GenBank/DDBJ whole genome shotgun (WGS) entry which is preliminary data.</text>
</comment>
<dbReference type="PROSITE" id="PS51898">
    <property type="entry name" value="TYR_RECOMBINASE"/>
    <property type="match status" value="1"/>
</dbReference>
<dbReference type="PANTHER" id="PTHR30349">
    <property type="entry name" value="PHAGE INTEGRASE-RELATED"/>
    <property type="match status" value="1"/>
</dbReference>
<evidence type="ECO:0000313" key="4">
    <source>
        <dbReference type="EMBL" id="MDZ5764641.1"/>
    </source>
</evidence>
<dbReference type="PANTHER" id="PTHR30349:SF94">
    <property type="entry name" value="INTEGRASE_RECOMBINASE HI_1414-RELATED"/>
    <property type="match status" value="1"/>
</dbReference>
<gene>
    <name evidence="4" type="ORF">U4I38_09150</name>
</gene>
<dbReference type="EMBL" id="JAXRVB010000007">
    <property type="protein sequence ID" value="MDZ5764641.1"/>
    <property type="molecule type" value="Genomic_DNA"/>
</dbReference>
<dbReference type="InterPro" id="IPR050090">
    <property type="entry name" value="Tyrosine_recombinase_XerCD"/>
</dbReference>
<dbReference type="GO" id="GO:0015074">
    <property type="term" value="P:DNA integration"/>
    <property type="evidence" value="ECO:0007669"/>
    <property type="project" value="UniProtKB-KW"/>
</dbReference>
<keyword evidence="1" id="KW-0229">DNA integration</keyword>
<evidence type="ECO:0000256" key="1">
    <source>
        <dbReference type="ARBA" id="ARBA00022908"/>
    </source>
</evidence>
<dbReference type="Proteomes" id="UP001288387">
    <property type="component" value="Unassembled WGS sequence"/>
</dbReference>
<evidence type="ECO:0000313" key="5">
    <source>
        <dbReference type="Proteomes" id="UP001288387"/>
    </source>
</evidence>
<proteinExistence type="predicted"/>
<dbReference type="AlphaFoldDB" id="A0AAJ2WJF1"/>
<dbReference type="Gene3D" id="1.10.443.10">
    <property type="entry name" value="Intergrase catalytic core"/>
    <property type="match status" value="1"/>
</dbReference>
<protein>
    <submittedName>
        <fullName evidence="4">Site-specific integrase</fullName>
    </submittedName>
</protein>
<dbReference type="GO" id="GO:0003677">
    <property type="term" value="F:DNA binding"/>
    <property type="evidence" value="ECO:0007669"/>
    <property type="project" value="InterPro"/>
</dbReference>
<feature type="domain" description="Tyr recombinase" evidence="3">
    <location>
        <begin position="178"/>
        <end position="353"/>
    </location>
</feature>
<sequence>MATLQNRNGRWRAMVRRKGHKDQTRTFPTKTAAKTWADRVEREMADLEARGGTAGDGTTIAELVTWRTEVLASVKTVSKTQTGNMTRLQESLGHIVARQLTAGDVIEHARRRIGGNHMTDKGVIIPACSPATMNVELGYLSELLKLAAPMKGVKLVTDPVAEARPALRLLGLVGKSKRRDRRPTEAELQQLRDHFDQAAWRSQIPMVDIIDFAIQSAKREGEITRLLWSDIDVTTRTALLRDAKHPRKKAGNHKRFPLLGDAWTIVQRQPRIAGEDRIFPYNTRSISTAFTRACIRLAIADLCFHDLRHEATSRLFEQGYDIPEVASVTLHESWNELKRYTQLRPESLHRLPADQT</sequence>
<evidence type="ECO:0000259" key="3">
    <source>
        <dbReference type="PROSITE" id="PS51898"/>
    </source>
</evidence>
<dbReference type="InterPro" id="IPR002104">
    <property type="entry name" value="Integrase_catalytic"/>
</dbReference>
<organism evidence="4 5">
    <name type="scientific">Stenotrophomonas maltophilia</name>
    <name type="common">Pseudomonas maltophilia</name>
    <name type="synonym">Xanthomonas maltophilia</name>
    <dbReference type="NCBI Taxonomy" id="40324"/>
    <lineage>
        <taxon>Bacteria</taxon>
        <taxon>Pseudomonadati</taxon>
        <taxon>Pseudomonadota</taxon>
        <taxon>Gammaproteobacteria</taxon>
        <taxon>Lysobacterales</taxon>
        <taxon>Lysobacteraceae</taxon>
        <taxon>Stenotrophomonas</taxon>
        <taxon>Stenotrophomonas maltophilia group</taxon>
    </lineage>
</organism>
<dbReference type="SUPFAM" id="SSF56349">
    <property type="entry name" value="DNA breaking-rejoining enzymes"/>
    <property type="match status" value="1"/>
</dbReference>
<name>A0AAJ2WJF1_STEMA</name>